<proteinExistence type="predicted"/>
<dbReference type="InterPro" id="IPR007658">
    <property type="entry name" value="DUF594"/>
</dbReference>
<dbReference type="AlphaFoldDB" id="A0AAD8IB28"/>
<dbReference type="EMBL" id="JAUIZM010000005">
    <property type="protein sequence ID" value="KAK1382281.1"/>
    <property type="molecule type" value="Genomic_DNA"/>
</dbReference>
<reference evidence="1" key="1">
    <citation type="submission" date="2023-02" db="EMBL/GenBank/DDBJ databases">
        <title>Genome of toxic invasive species Heracleum sosnowskyi carries increased number of genes despite the absence of recent whole-genome duplications.</title>
        <authorList>
            <person name="Schelkunov M."/>
            <person name="Shtratnikova V."/>
            <person name="Makarenko M."/>
            <person name="Klepikova A."/>
            <person name="Omelchenko D."/>
            <person name="Novikova G."/>
            <person name="Obukhova E."/>
            <person name="Bogdanov V."/>
            <person name="Penin A."/>
            <person name="Logacheva M."/>
        </authorList>
    </citation>
    <scope>NUCLEOTIDE SEQUENCE</scope>
    <source>
        <strain evidence="1">Hsosn_3</strain>
        <tissue evidence="1">Leaf</tissue>
    </source>
</reference>
<dbReference type="Pfam" id="PF04578">
    <property type="entry name" value="DUF594"/>
    <property type="match status" value="1"/>
</dbReference>
<dbReference type="PANTHER" id="PTHR31325">
    <property type="entry name" value="OS01G0798800 PROTEIN-RELATED"/>
    <property type="match status" value="1"/>
</dbReference>
<evidence type="ECO:0000313" key="1">
    <source>
        <dbReference type="EMBL" id="KAK1382281.1"/>
    </source>
</evidence>
<organism evidence="1 2">
    <name type="scientific">Heracleum sosnowskyi</name>
    <dbReference type="NCBI Taxonomy" id="360622"/>
    <lineage>
        <taxon>Eukaryota</taxon>
        <taxon>Viridiplantae</taxon>
        <taxon>Streptophyta</taxon>
        <taxon>Embryophyta</taxon>
        <taxon>Tracheophyta</taxon>
        <taxon>Spermatophyta</taxon>
        <taxon>Magnoliopsida</taxon>
        <taxon>eudicotyledons</taxon>
        <taxon>Gunneridae</taxon>
        <taxon>Pentapetalae</taxon>
        <taxon>asterids</taxon>
        <taxon>campanulids</taxon>
        <taxon>Apiales</taxon>
        <taxon>Apiaceae</taxon>
        <taxon>Apioideae</taxon>
        <taxon>apioid superclade</taxon>
        <taxon>Tordylieae</taxon>
        <taxon>Tordyliinae</taxon>
        <taxon>Heracleum</taxon>
    </lineage>
</organism>
<name>A0AAD8IB28_9APIA</name>
<comment type="caution">
    <text evidence="1">The sequence shown here is derived from an EMBL/GenBank/DDBJ whole genome shotgun (WGS) entry which is preliminary data.</text>
</comment>
<dbReference type="Proteomes" id="UP001237642">
    <property type="component" value="Unassembled WGS sequence"/>
</dbReference>
<accession>A0AAD8IB28</accession>
<reference evidence="1" key="2">
    <citation type="submission" date="2023-05" db="EMBL/GenBank/DDBJ databases">
        <authorList>
            <person name="Schelkunov M.I."/>
        </authorList>
    </citation>
    <scope>NUCLEOTIDE SEQUENCE</scope>
    <source>
        <strain evidence="1">Hsosn_3</strain>
        <tissue evidence="1">Leaf</tissue>
    </source>
</reference>
<protein>
    <submittedName>
        <fullName evidence="1">Uncharacterized protein</fullName>
    </submittedName>
</protein>
<gene>
    <name evidence="1" type="ORF">POM88_020016</name>
</gene>
<evidence type="ECO:0000313" key="2">
    <source>
        <dbReference type="Proteomes" id="UP001237642"/>
    </source>
</evidence>
<keyword evidence="2" id="KW-1185">Reference proteome</keyword>
<sequence>METEVCLIHFMKPDMMSAVATTGELKFRDTCTVVSKLLDITLPKLKKRRCCFFGRESNKEMETLQIQACETILSLNREDGPAVKDTFVSLLLNASALAKHLKALPSEKKWLILSRVWVELLSYAATHIRSSAYAPQLYKGRELITVVWLLMANLGLGDLFEFNVMTEVDS</sequence>